<keyword evidence="2" id="KW-1185">Reference proteome</keyword>
<dbReference type="OrthoDB" id="9811804at2"/>
<proteinExistence type="predicted"/>
<reference evidence="1" key="1">
    <citation type="submission" date="2009-01" db="EMBL/GenBank/DDBJ databases">
        <title>Complete sequence of plasmid1 of Arthrobacter chlorophenolicus A6.</title>
        <authorList>
            <consortium name="US DOE Joint Genome Institute"/>
            <person name="Lucas S."/>
            <person name="Copeland A."/>
            <person name="Lapidus A."/>
            <person name="Glavina del Rio T."/>
            <person name="Tice H."/>
            <person name="Bruce D."/>
            <person name="Goodwin L."/>
            <person name="Pitluck S."/>
            <person name="Goltsman E."/>
            <person name="Clum A."/>
            <person name="Larimer F."/>
            <person name="Land M."/>
            <person name="Hauser L."/>
            <person name="Kyrpides N."/>
            <person name="Mikhailova N."/>
            <person name="Jansson J."/>
            <person name="Richardson P."/>
        </authorList>
    </citation>
    <scope>NUCLEOTIDE SEQUENCE [LARGE SCALE GENOMIC DNA]</scope>
    <source>
        <strain evidence="1">A6</strain>
        <plasmid evidence="1">pACHL01</plasmid>
    </source>
</reference>
<organism evidence="1 2">
    <name type="scientific">Pseudarthrobacter chlorophenolicus (strain ATCC 700700 / DSM 12829 / CIP 107037 / JCM 12360 / KCTC 9906 / NCIMB 13794 / A6)</name>
    <name type="common">Arthrobacter chlorophenolicus</name>
    <dbReference type="NCBI Taxonomy" id="452863"/>
    <lineage>
        <taxon>Bacteria</taxon>
        <taxon>Bacillati</taxon>
        <taxon>Actinomycetota</taxon>
        <taxon>Actinomycetes</taxon>
        <taxon>Micrococcales</taxon>
        <taxon>Micrococcaceae</taxon>
        <taxon>Pseudarthrobacter</taxon>
    </lineage>
</organism>
<sequence>MDIPWRVSSVPDVRAVLMHEKVNVPTSFALSLGGKPENLPEDVRTQISYDRKVARKLAAGEMFWVSADMVSLAVDAASDVPGFTPETDLPATHGVMVLEKSLPPLKTWIVTSDARQVEMELSVDVLTWTILEEMVFIESYCRDAVPGRLYEAALEPVCYFRGHADRFFAAEDEGVDANSHRMMQFLAAASHLMANPSVAARTTTAPKTPAARKAAKKGQSATVTVVDLRAPHHVETGEKSETGRVYTHRWIVRGHWRNQAYGKHHAQRRITWVPSYTKGPAGKPLKETERVWAWRR</sequence>
<protein>
    <submittedName>
        <fullName evidence="1">Uncharacterized protein</fullName>
    </submittedName>
</protein>
<dbReference type="Proteomes" id="UP000002505">
    <property type="component" value="Plasmid pACHL01"/>
</dbReference>
<dbReference type="HOGENOM" id="CLU_076071_0_0_11"/>
<dbReference type="RefSeq" id="WP_012623229.1">
    <property type="nucleotide sequence ID" value="NC_011879.1"/>
</dbReference>
<dbReference type="EMBL" id="CP001342">
    <property type="protein sequence ID" value="ACL42212.1"/>
    <property type="molecule type" value="Genomic_DNA"/>
</dbReference>
<gene>
    <name evidence="1" type="ordered locus">Achl_4261</name>
</gene>
<keyword evidence="1" id="KW-0614">Plasmid</keyword>
<dbReference type="AlphaFoldDB" id="B8HIG5"/>
<geneLocation type="plasmid" evidence="1 2">
    <name>pACHL01</name>
</geneLocation>
<accession>B8HIG5</accession>
<name>B8HIG5_PSECP</name>
<dbReference type="KEGG" id="ach:Achl_4261"/>
<evidence type="ECO:0000313" key="2">
    <source>
        <dbReference type="Proteomes" id="UP000002505"/>
    </source>
</evidence>
<evidence type="ECO:0000313" key="1">
    <source>
        <dbReference type="EMBL" id="ACL42212.1"/>
    </source>
</evidence>